<dbReference type="GO" id="GO:0015473">
    <property type="term" value="F:fimbrial usher porin activity"/>
    <property type="evidence" value="ECO:0007669"/>
    <property type="project" value="InterPro"/>
</dbReference>
<dbReference type="Gene3D" id="2.60.40.3110">
    <property type="match status" value="1"/>
</dbReference>
<evidence type="ECO:0000313" key="1">
    <source>
        <dbReference type="EMBL" id="NMR76543.1"/>
    </source>
</evidence>
<dbReference type="PANTHER" id="PTHR30451:SF5">
    <property type="entry name" value="SLR0019 PROTEIN"/>
    <property type="match status" value="1"/>
</dbReference>
<proteinExistence type="predicted"/>
<comment type="caution">
    <text evidence="1">The sequence shown here is derived from an EMBL/GenBank/DDBJ whole genome shotgun (WGS) entry which is preliminary data.</text>
</comment>
<name>A0A7Y0N028_VIBAL</name>
<evidence type="ECO:0000313" key="2">
    <source>
        <dbReference type="Proteomes" id="UP000565155"/>
    </source>
</evidence>
<accession>A0A7Y0N028</accession>
<dbReference type="Proteomes" id="UP000565155">
    <property type="component" value="Unassembled WGS sequence"/>
</dbReference>
<dbReference type="InterPro" id="IPR000015">
    <property type="entry name" value="Fimb_usher"/>
</dbReference>
<dbReference type="GO" id="GO:0009297">
    <property type="term" value="P:pilus assembly"/>
    <property type="evidence" value="ECO:0007669"/>
    <property type="project" value="InterPro"/>
</dbReference>
<dbReference type="PANTHER" id="PTHR30451">
    <property type="entry name" value="OUTER MEMBRANE USHER PROTEIN"/>
    <property type="match status" value="1"/>
</dbReference>
<reference evidence="1 2" key="1">
    <citation type="submission" date="2020-04" db="EMBL/GenBank/DDBJ databases">
        <title>Whole-genome sequencing of Vibrio spp. from China reveals different genetic environments of blaCTX-M-14 among diverse lineages.</title>
        <authorList>
            <person name="Zheng Z."/>
            <person name="Ye L."/>
            <person name="Chen S."/>
        </authorList>
    </citation>
    <scope>NUCLEOTIDE SEQUENCE [LARGE SCALE GENOMIC DNA]</scope>
    <source>
        <strain evidence="1 2">Vb1636</strain>
    </source>
</reference>
<protein>
    <submittedName>
        <fullName evidence="1">Fimbrial biogenesis outer membrane usher protein</fullName>
    </submittedName>
</protein>
<organism evidence="1 2">
    <name type="scientific">Vibrio alginolyticus</name>
    <dbReference type="NCBI Taxonomy" id="663"/>
    <lineage>
        <taxon>Bacteria</taxon>
        <taxon>Pseudomonadati</taxon>
        <taxon>Pseudomonadota</taxon>
        <taxon>Gammaproteobacteria</taxon>
        <taxon>Vibrionales</taxon>
        <taxon>Vibrionaceae</taxon>
        <taxon>Vibrio</taxon>
    </lineage>
</organism>
<dbReference type="AlphaFoldDB" id="A0A7Y0N028"/>
<dbReference type="Pfam" id="PF00577">
    <property type="entry name" value="Usher"/>
    <property type="match status" value="1"/>
</dbReference>
<sequence>MVMKTDFLKIFKLMRRLNSLTFMCCSVLFIIIPAAHCQEMVLNPTGRDIQLTSLLRVSDTILGEADITITADNQILLPKEDTLSLLTSVVTQEVMNALRESSGNNVLSQQHFAQTGLGLTFDFASLECVLTIPPQFSLTQNLSMSEAGNLYNYAQPSLLSGYVNVSLSANESQFVDEDSARESLYRSRFDSALNVSMLNFEYESFIENGSLTGSSYVREGTRLNIDYPQQGTRIVIGDMYNSGQAFQDGTDILGVGVTRDFTLIPTKNVRPRASQTFTLQRTSNVDVYIDGIPVQRLTLGAGSYNLSDIPLAQGSNDIELVITDRSGNEERIEFSIATGNDLLNSGEFEYSIMYGVPSEIQNRQLEYLTDERIFHGYLDVGVSPWLTLGVNSQVRENLYQYGASALFASKLGITELNASQSDHPIYGRGDAYKVAFDAEFSKSNSLEPQLSFSYEYLSNSFSGVSAYEASSSDINLTTHYASAFGSIYLSRSLRAAVTLNYRAGVDKKNDYWIVSPSLSARLFDTPATWSARVNYKNNERGSDDISTTFTLSWPLSKQTRVVGRYSTELNESALDYSYQNNIGSTGGVSAFASTINNKETDADVNLGVNYTANRYELSASHTSRLESISDNTRNHSTDLKLSSAVAFAGSSVTLGRPVREAFAIINKHESLAENDVAIDPTRDGKQARVYLYEDASALVPDLVAYNSQVIGYDVENLPPGYDLGEGAFWVKPGYKKGFQLQIGSDAVLTVIGKLFDRQSNSPISLVAGFAQYLGKTQQEPIEFFTNRSGVFAISGLKPGQYKLVLDTKEQESVVINLSERSDTLIRLGELYVD</sequence>
<gene>
    <name evidence="1" type="ORF">HKB35_23345</name>
</gene>
<dbReference type="EMBL" id="JABCMA010000054">
    <property type="protein sequence ID" value="NMR76543.1"/>
    <property type="molecule type" value="Genomic_DNA"/>
</dbReference>
<dbReference type="GO" id="GO:0009279">
    <property type="term" value="C:cell outer membrane"/>
    <property type="evidence" value="ECO:0007669"/>
    <property type="project" value="TreeGrafter"/>
</dbReference>